<evidence type="ECO:0000313" key="1">
    <source>
        <dbReference type="EMBL" id="QHT79388.1"/>
    </source>
</evidence>
<proteinExistence type="predicted"/>
<dbReference type="EMBL" id="MN739949">
    <property type="protein sequence ID" value="QHT79388.1"/>
    <property type="molecule type" value="Genomic_DNA"/>
</dbReference>
<sequence length="354" mass="41058">MNDTDINDIRSAAEFKGITFSKFQKIKVKTELINCLLAAKVEPACYWAGELICAGHFIDLWETIILYVSRYIHLGNPKLPVYIDMRFGNFKEIMSSGYVGNELALRNNPKIRQLFAEVISLLCHSKKKHSLVSIKIHKQEEFNMSYMASRLKAPSIDFAHAVFKNDDPKELYIAINELAYHICQKSKNIVSACYWLEWILEFETICKQNKEVCLCETRTFAPVLDKFRNDSIWIVWDVILNEAKKKADPLIIKTINALLDMFSIKYTSGVKKRRRYIIYFAMALLTEAVDFSIDIITNKHELEMIVKKINVIYKDIKKNEESPQTDYLFNGTQVKQSSLEKTIERLAKINSVRV</sequence>
<protein>
    <submittedName>
        <fullName evidence="1">Uncharacterized protein</fullName>
    </submittedName>
</protein>
<name>A0A6C0HFK5_9ZZZZ</name>
<dbReference type="AlphaFoldDB" id="A0A6C0HFK5"/>
<organism evidence="1">
    <name type="scientific">viral metagenome</name>
    <dbReference type="NCBI Taxonomy" id="1070528"/>
    <lineage>
        <taxon>unclassified sequences</taxon>
        <taxon>metagenomes</taxon>
        <taxon>organismal metagenomes</taxon>
    </lineage>
</organism>
<reference evidence="1" key="1">
    <citation type="journal article" date="2020" name="Nature">
        <title>Giant virus diversity and host interactions through global metagenomics.</title>
        <authorList>
            <person name="Schulz F."/>
            <person name="Roux S."/>
            <person name="Paez-Espino D."/>
            <person name="Jungbluth S."/>
            <person name="Walsh D.A."/>
            <person name="Denef V.J."/>
            <person name="McMahon K.D."/>
            <person name="Konstantinidis K.T."/>
            <person name="Eloe-Fadrosh E.A."/>
            <person name="Kyrpides N.C."/>
            <person name="Woyke T."/>
        </authorList>
    </citation>
    <scope>NUCLEOTIDE SEQUENCE</scope>
    <source>
        <strain evidence="1">GVMAG-M-3300023184-101</strain>
    </source>
</reference>
<accession>A0A6C0HFK5</accession>